<evidence type="ECO:0000259" key="8">
    <source>
        <dbReference type="Pfam" id="PF08281"/>
    </source>
</evidence>
<evidence type="ECO:0000313" key="10">
    <source>
        <dbReference type="Proteomes" id="UP000275256"/>
    </source>
</evidence>
<dbReference type="GO" id="GO:0006352">
    <property type="term" value="P:DNA-templated transcription initiation"/>
    <property type="evidence" value="ECO:0007669"/>
    <property type="project" value="InterPro"/>
</dbReference>
<dbReference type="InterPro" id="IPR039425">
    <property type="entry name" value="RNA_pol_sigma-70-like"/>
</dbReference>
<comment type="similarity">
    <text evidence="1 6">Belongs to the sigma-70 factor family. ECF subfamily.</text>
</comment>
<evidence type="ECO:0000256" key="1">
    <source>
        <dbReference type="ARBA" id="ARBA00010641"/>
    </source>
</evidence>
<dbReference type="PANTHER" id="PTHR43133">
    <property type="entry name" value="RNA POLYMERASE ECF-TYPE SIGMA FACTO"/>
    <property type="match status" value="1"/>
</dbReference>
<keyword evidence="4 6" id="KW-0238">DNA-binding</keyword>
<dbReference type="InterPro" id="IPR000838">
    <property type="entry name" value="RNA_pol_sigma70_ECF_CS"/>
</dbReference>
<evidence type="ECO:0000259" key="7">
    <source>
        <dbReference type="Pfam" id="PF04542"/>
    </source>
</evidence>
<dbReference type="GO" id="GO:0003677">
    <property type="term" value="F:DNA binding"/>
    <property type="evidence" value="ECO:0007669"/>
    <property type="project" value="UniProtKB-KW"/>
</dbReference>
<dbReference type="InterPro" id="IPR014284">
    <property type="entry name" value="RNA_pol_sigma-70_dom"/>
</dbReference>
<evidence type="ECO:0000256" key="6">
    <source>
        <dbReference type="RuleBase" id="RU000716"/>
    </source>
</evidence>
<keyword evidence="10" id="KW-1185">Reference proteome</keyword>
<dbReference type="Pfam" id="PF04542">
    <property type="entry name" value="Sigma70_r2"/>
    <property type="match status" value="1"/>
</dbReference>
<reference evidence="9 10" key="1">
    <citation type="submission" date="2018-10" db="EMBL/GenBank/DDBJ databases">
        <title>Tessaracoccus antarcticuss sp. nov., isolated from sediment.</title>
        <authorList>
            <person name="Zhou L.Y."/>
            <person name="Du Z.J."/>
        </authorList>
    </citation>
    <scope>NUCLEOTIDE SEQUENCE [LARGE SCALE GENOMIC DNA]</scope>
    <source>
        <strain evidence="9 10">JDX10</strain>
    </source>
</reference>
<evidence type="ECO:0000313" key="9">
    <source>
        <dbReference type="EMBL" id="RMB59036.1"/>
    </source>
</evidence>
<dbReference type="PANTHER" id="PTHR43133:SF59">
    <property type="entry name" value="ECF RNA POLYMERASE SIGMA FACTOR SIGR"/>
    <property type="match status" value="1"/>
</dbReference>
<organism evidence="9 10">
    <name type="scientific">Tessaracoccus antarcticus</name>
    <dbReference type="NCBI Taxonomy" id="2479848"/>
    <lineage>
        <taxon>Bacteria</taxon>
        <taxon>Bacillati</taxon>
        <taxon>Actinomycetota</taxon>
        <taxon>Actinomycetes</taxon>
        <taxon>Propionibacteriales</taxon>
        <taxon>Propionibacteriaceae</taxon>
        <taxon>Tessaracoccus</taxon>
    </lineage>
</organism>
<dbReference type="PROSITE" id="PS01063">
    <property type="entry name" value="SIGMA70_ECF"/>
    <property type="match status" value="1"/>
</dbReference>
<keyword evidence="3 6" id="KW-0731">Sigma factor</keyword>
<evidence type="ECO:0000256" key="4">
    <source>
        <dbReference type="ARBA" id="ARBA00023125"/>
    </source>
</evidence>
<dbReference type="GO" id="GO:0006950">
    <property type="term" value="P:response to stress"/>
    <property type="evidence" value="ECO:0007669"/>
    <property type="project" value="UniProtKB-ARBA"/>
</dbReference>
<dbReference type="CDD" id="cd06171">
    <property type="entry name" value="Sigma70_r4"/>
    <property type="match status" value="1"/>
</dbReference>
<feature type="domain" description="RNA polymerase sigma-70 region 2" evidence="7">
    <location>
        <begin position="30"/>
        <end position="94"/>
    </location>
</feature>
<dbReference type="GO" id="GO:0016987">
    <property type="term" value="F:sigma factor activity"/>
    <property type="evidence" value="ECO:0007669"/>
    <property type="project" value="UniProtKB-KW"/>
</dbReference>
<keyword evidence="5 6" id="KW-0804">Transcription</keyword>
<dbReference type="NCBIfam" id="TIGR02937">
    <property type="entry name" value="sigma70-ECF"/>
    <property type="match status" value="1"/>
</dbReference>
<accession>A0A3M0GP28</accession>
<dbReference type="Gene3D" id="1.10.1740.10">
    <property type="match status" value="1"/>
</dbReference>
<dbReference type="SUPFAM" id="SSF88946">
    <property type="entry name" value="Sigma2 domain of RNA polymerase sigma factors"/>
    <property type="match status" value="1"/>
</dbReference>
<dbReference type="FunFam" id="1.10.10.10:FF:000068">
    <property type="entry name" value="RNA polymerase sigma factor"/>
    <property type="match status" value="1"/>
</dbReference>
<dbReference type="Gene3D" id="1.10.10.10">
    <property type="entry name" value="Winged helix-like DNA-binding domain superfamily/Winged helix DNA-binding domain"/>
    <property type="match status" value="1"/>
</dbReference>
<dbReference type="Proteomes" id="UP000275256">
    <property type="component" value="Unassembled WGS sequence"/>
</dbReference>
<dbReference type="InterPro" id="IPR013325">
    <property type="entry name" value="RNA_pol_sigma_r2"/>
</dbReference>
<dbReference type="OrthoDB" id="9803470at2"/>
<name>A0A3M0GP28_9ACTN</name>
<evidence type="ECO:0000256" key="3">
    <source>
        <dbReference type="ARBA" id="ARBA00023082"/>
    </source>
</evidence>
<dbReference type="AlphaFoldDB" id="A0A3M0GP28"/>
<dbReference type="InterPro" id="IPR007627">
    <property type="entry name" value="RNA_pol_sigma70_r2"/>
</dbReference>
<gene>
    <name evidence="9" type="ORF">EAX62_12140</name>
</gene>
<evidence type="ECO:0000256" key="2">
    <source>
        <dbReference type="ARBA" id="ARBA00023015"/>
    </source>
</evidence>
<feature type="domain" description="RNA polymerase sigma factor 70 region 4 type 2" evidence="8">
    <location>
        <begin position="136"/>
        <end position="186"/>
    </location>
</feature>
<dbReference type="Pfam" id="PF08281">
    <property type="entry name" value="Sigma70_r4_2"/>
    <property type="match status" value="1"/>
</dbReference>
<dbReference type="InterPro" id="IPR036388">
    <property type="entry name" value="WH-like_DNA-bd_sf"/>
</dbReference>
<dbReference type="InterPro" id="IPR014293">
    <property type="entry name" value="RNA_pol_sigma70_actinobac"/>
</dbReference>
<dbReference type="SUPFAM" id="SSF88659">
    <property type="entry name" value="Sigma3 and sigma4 domains of RNA polymerase sigma factors"/>
    <property type="match status" value="1"/>
</dbReference>
<sequence>MNVEASSTDLAPDAVDVPSQDAAFEEEALSHLDRLYAAALRMTRNAADAEDVVQEAYAKAFAAQSTFTPGTNLKAWLYRILTNTYINTYRKAQRSPRTSFDGDVEDWHLARAASHDSEGLRSAEMEALDQTPDKTVADAMSGLPENFRMAVYLSDVEGFSYKEIAEIMGTPIGTVMSRLNRGRALLRDALADYAAERGISRRQRGDA</sequence>
<evidence type="ECO:0000256" key="5">
    <source>
        <dbReference type="ARBA" id="ARBA00023163"/>
    </source>
</evidence>
<keyword evidence="2 6" id="KW-0805">Transcription regulation</keyword>
<comment type="caution">
    <text evidence="9">The sequence shown here is derived from an EMBL/GenBank/DDBJ whole genome shotgun (WGS) entry which is preliminary data.</text>
</comment>
<dbReference type="InterPro" id="IPR013249">
    <property type="entry name" value="RNA_pol_sigma70_r4_t2"/>
</dbReference>
<dbReference type="RefSeq" id="WP_121902157.1">
    <property type="nucleotide sequence ID" value="NZ_REFW01000003.1"/>
</dbReference>
<proteinExistence type="inferred from homology"/>
<protein>
    <recommendedName>
        <fullName evidence="6">RNA polymerase sigma factor</fullName>
    </recommendedName>
</protein>
<dbReference type="EMBL" id="REFW01000003">
    <property type="protein sequence ID" value="RMB59036.1"/>
    <property type="molecule type" value="Genomic_DNA"/>
</dbReference>
<dbReference type="InterPro" id="IPR013324">
    <property type="entry name" value="RNA_pol_sigma_r3/r4-like"/>
</dbReference>
<dbReference type="NCBIfam" id="TIGR02947">
    <property type="entry name" value="SigH_actino"/>
    <property type="match status" value="1"/>
</dbReference>